<reference evidence="1" key="1">
    <citation type="journal article" date="2009" name="PLoS Genet.">
        <title>Sequencing, mapping, and analysis of 27,455 maize full-length cDNAs.</title>
        <authorList>
            <person name="Soderlund C."/>
            <person name="Descour A."/>
            <person name="Kudrna D."/>
            <person name="Bomhoff M."/>
            <person name="Boyd L."/>
            <person name="Currie J."/>
            <person name="Angelova A."/>
            <person name="Collura K."/>
            <person name="Wissotski M."/>
            <person name="Ashley E."/>
            <person name="Morrow D."/>
            <person name="Fernandes J."/>
            <person name="Walbot V."/>
            <person name="Yu Y."/>
        </authorList>
    </citation>
    <scope>NUCLEOTIDE SEQUENCE</scope>
    <source>
        <strain evidence="1">B73</strain>
    </source>
</reference>
<dbReference type="AlphaFoldDB" id="C0HGF5"/>
<reference evidence="1" key="2">
    <citation type="submission" date="2012-06" db="EMBL/GenBank/DDBJ databases">
        <authorList>
            <person name="Yu Y."/>
            <person name="Currie J."/>
            <person name="Lomeli R."/>
            <person name="Angelova A."/>
            <person name="Collura K."/>
            <person name="Wissotski M."/>
            <person name="Campos D."/>
            <person name="Kudrna D."/>
            <person name="Golser W."/>
            <person name="Ashely E."/>
            <person name="Descour A."/>
            <person name="Fernandes J."/>
            <person name="Soderlund C."/>
            <person name="Walbot V."/>
        </authorList>
    </citation>
    <scope>NUCLEOTIDE SEQUENCE</scope>
    <source>
        <strain evidence="1">B73</strain>
    </source>
</reference>
<accession>C0HGF5</accession>
<sequence length="34" mass="3950">MYDINGFLQIKDFIPRVLFKCQVRKNVVTVGPPI</sequence>
<organism evidence="1">
    <name type="scientific">Zea mays</name>
    <name type="common">Maize</name>
    <dbReference type="NCBI Taxonomy" id="4577"/>
    <lineage>
        <taxon>Eukaryota</taxon>
        <taxon>Viridiplantae</taxon>
        <taxon>Streptophyta</taxon>
        <taxon>Embryophyta</taxon>
        <taxon>Tracheophyta</taxon>
        <taxon>Spermatophyta</taxon>
        <taxon>Magnoliopsida</taxon>
        <taxon>Liliopsida</taxon>
        <taxon>Poales</taxon>
        <taxon>Poaceae</taxon>
        <taxon>PACMAD clade</taxon>
        <taxon>Panicoideae</taxon>
        <taxon>Andropogonodae</taxon>
        <taxon>Andropogoneae</taxon>
        <taxon>Tripsacinae</taxon>
        <taxon>Zea</taxon>
    </lineage>
</organism>
<name>C0HGF5_MAIZE</name>
<protein>
    <submittedName>
        <fullName evidence="1">Uncharacterized protein</fullName>
    </submittedName>
</protein>
<evidence type="ECO:0000313" key="1">
    <source>
        <dbReference type="EMBL" id="ACN26108.1"/>
    </source>
</evidence>
<dbReference type="EMBL" id="BT061411">
    <property type="protein sequence ID" value="ACN26108.1"/>
    <property type="molecule type" value="mRNA"/>
</dbReference>
<proteinExistence type="evidence at transcript level"/>